<evidence type="ECO:0000259" key="1">
    <source>
        <dbReference type="SMART" id="SM00418"/>
    </source>
</evidence>
<protein>
    <submittedName>
        <fullName evidence="2">Helix-turn-helix transcriptional regulator</fullName>
    </submittedName>
</protein>
<gene>
    <name evidence="2" type="ORF">JGU71_17010</name>
</gene>
<evidence type="ECO:0000313" key="2">
    <source>
        <dbReference type="EMBL" id="MBJ8340593.1"/>
    </source>
</evidence>
<evidence type="ECO:0000313" key="3">
    <source>
        <dbReference type="Proteomes" id="UP000655868"/>
    </source>
</evidence>
<dbReference type="AlphaFoldDB" id="A0A934U595"/>
<keyword evidence="3" id="KW-1185">Reference proteome</keyword>
<reference evidence="2" key="1">
    <citation type="submission" date="2020-12" db="EMBL/GenBank/DDBJ databases">
        <title>Antrihabitans popcorni sp. nov. and Antrihabitans auranticaus sp. nov., isolated from a larva cave.</title>
        <authorList>
            <person name="Lee S.D."/>
            <person name="Kim I.S."/>
        </authorList>
    </citation>
    <scope>NUCLEOTIDE SEQUENCE</scope>
    <source>
        <strain evidence="2">YC3-6</strain>
    </source>
</reference>
<dbReference type="InterPro" id="IPR036388">
    <property type="entry name" value="WH-like_DNA-bd_sf"/>
</dbReference>
<dbReference type="EMBL" id="JAEMNV010000005">
    <property type="protein sequence ID" value="MBJ8340593.1"/>
    <property type="molecule type" value="Genomic_DNA"/>
</dbReference>
<sequence length="196" mass="21716">MDASKNMELVGDPEQLRQALTPIRRDLLLRLRTPASAVELAHDLDLPRQKIGYHLRQLEDAGLIELVETRRRRGFTERVLKATATAYVIDPDILTPATTPAPPADNARHAADHLVAVASNAVRDVVRMQTNADKTGTRLLTYTLESEIRFADPDDVHRFTEALAAATAAVIEQFDSPTGRQFRIVAAGYPTPRTKD</sequence>
<accession>A0A934U595</accession>
<proteinExistence type="predicted"/>
<dbReference type="InterPro" id="IPR011991">
    <property type="entry name" value="ArsR-like_HTH"/>
</dbReference>
<dbReference type="Pfam" id="PF12840">
    <property type="entry name" value="HTH_20"/>
    <property type="match status" value="1"/>
</dbReference>
<dbReference type="Proteomes" id="UP000655868">
    <property type="component" value="Unassembled WGS sequence"/>
</dbReference>
<dbReference type="RefSeq" id="WP_199705472.1">
    <property type="nucleotide sequence ID" value="NZ_JAEMNV010000005.1"/>
</dbReference>
<dbReference type="GO" id="GO:0003700">
    <property type="term" value="F:DNA-binding transcription factor activity"/>
    <property type="evidence" value="ECO:0007669"/>
    <property type="project" value="InterPro"/>
</dbReference>
<dbReference type="InterPro" id="IPR036390">
    <property type="entry name" value="WH_DNA-bd_sf"/>
</dbReference>
<feature type="domain" description="HTH arsR-type" evidence="1">
    <location>
        <begin position="15"/>
        <end position="113"/>
    </location>
</feature>
<comment type="caution">
    <text evidence="2">The sequence shown here is derived from an EMBL/GenBank/DDBJ whole genome shotgun (WGS) entry which is preliminary data.</text>
</comment>
<organism evidence="2 3">
    <name type="scientific">Antrihabitans stalagmiti</name>
    <dbReference type="NCBI Taxonomy" id="2799499"/>
    <lineage>
        <taxon>Bacteria</taxon>
        <taxon>Bacillati</taxon>
        <taxon>Actinomycetota</taxon>
        <taxon>Actinomycetes</taxon>
        <taxon>Mycobacteriales</taxon>
        <taxon>Nocardiaceae</taxon>
        <taxon>Antrihabitans</taxon>
    </lineage>
</organism>
<dbReference type="SMART" id="SM00418">
    <property type="entry name" value="HTH_ARSR"/>
    <property type="match status" value="1"/>
</dbReference>
<name>A0A934U595_9NOCA</name>
<dbReference type="CDD" id="cd00090">
    <property type="entry name" value="HTH_ARSR"/>
    <property type="match status" value="1"/>
</dbReference>
<dbReference type="Gene3D" id="1.10.10.10">
    <property type="entry name" value="Winged helix-like DNA-binding domain superfamily/Winged helix DNA-binding domain"/>
    <property type="match status" value="1"/>
</dbReference>
<dbReference type="SUPFAM" id="SSF46785">
    <property type="entry name" value="Winged helix' DNA-binding domain"/>
    <property type="match status" value="1"/>
</dbReference>
<dbReference type="InterPro" id="IPR001845">
    <property type="entry name" value="HTH_ArsR_DNA-bd_dom"/>
</dbReference>